<dbReference type="SUPFAM" id="SSF159871">
    <property type="entry name" value="YdgH-like"/>
    <property type="match status" value="1"/>
</dbReference>
<accession>A0AAJ1JKI3</accession>
<dbReference type="InterPro" id="IPR025543">
    <property type="entry name" value="Dodecin-like"/>
</dbReference>
<dbReference type="Gene3D" id="3.30.1660.10">
    <property type="entry name" value="Flavin-binding protein dodecin"/>
    <property type="match status" value="1"/>
</dbReference>
<dbReference type="InterPro" id="IPR010854">
    <property type="entry name" value="YdgH/BhsA/McbA-like_dom"/>
</dbReference>
<dbReference type="RefSeq" id="WP_003830901.1">
    <property type="nucleotide sequence ID" value="NZ_AP022378.1"/>
</dbReference>
<proteinExistence type="predicted"/>
<dbReference type="InterPro" id="IPR036275">
    <property type="entry name" value="YdgH-like_sf"/>
</dbReference>
<dbReference type="Pfam" id="PF07338">
    <property type="entry name" value="YdgH_BhsA-like"/>
    <property type="match status" value="1"/>
</dbReference>
<sequence>MKTGYKVLIGALALVFSNAYAAEFMTKLEFEKVESQYTKIGDISTSNEVSVADAKEELLKKAEEKGADVVVLTSGQTDNKIHGTANIYKKK</sequence>
<comment type="caution">
    <text evidence="1">The sequence shown here is derived from an EMBL/GenBank/DDBJ whole genome shotgun (WGS) entry which is preliminary data.</text>
</comment>
<evidence type="ECO:0000313" key="1">
    <source>
        <dbReference type="EMBL" id="MDE9622380.1"/>
    </source>
</evidence>
<dbReference type="GeneID" id="89550276"/>
<dbReference type="Proteomes" id="UP001147046">
    <property type="component" value="Unassembled WGS sequence"/>
</dbReference>
<protein>
    <submittedName>
        <fullName evidence="1">DUF1471 family periplasmic protein YahO</fullName>
    </submittedName>
</protein>
<gene>
    <name evidence="1" type="primary">yahO</name>
    <name evidence="1" type="ORF">L2102_03470</name>
</gene>
<dbReference type="NCBIfam" id="NF007400">
    <property type="entry name" value="PRK09929.1"/>
    <property type="match status" value="1"/>
</dbReference>
<organism evidence="1 2">
    <name type="scientific">Citrobacter portucalensis</name>
    <dbReference type="NCBI Taxonomy" id="1639133"/>
    <lineage>
        <taxon>Bacteria</taxon>
        <taxon>Pseudomonadati</taxon>
        <taxon>Pseudomonadota</taxon>
        <taxon>Gammaproteobacteria</taxon>
        <taxon>Enterobacterales</taxon>
        <taxon>Enterobacteriaceae</taxon>
        <taxon>Citrobacter</taxon>
        <taxon>Citrobacter freundii complex</taxon>
    </lineage>
</organism>
<reference evidence="1" key="1">
    <citation type="submission" date="2022-01" db="EMBL/GenBank/DDBJ databases">
        <title>Genetic Characterization of Carbapenem-resistant Citrobacter spp. from China: a multicenter study.</title>
        <authorList>
            <person name="Ye L."/>
        </authorList>
    </citation>
    <scope>NUCLEOTIDE SEQUENCE</scope>
    <source>
        <strain evidence="1">IR5464</strain>
    </source>
</reference>
<dbReference type="EMBL" id="JAKIHV010000001">
    <property type="protein sequence ID" value="MDE9622380.1"/>
    <property type="molecule type" value="Genomic_DNA"/>
</dbReference>
<name>A0AAJ1JKI3_9ENTR</name>
<dbReference type="AlphaFoldDB" id="A0AAJ1JKI3"/>
<evidence type="ECO:0000313" key="2">
    <source>
        <dbReference type="Proteomes" id="UP001147046"/>
    </source>
</evidence>